<gene>
    <name evidence="2" type="ORF">A2903_00310</name>
</gene>
<organism evidence="2 3">
    <name type="scientific">Candidatus Nomurabacteria bacterium RIFCSPLOWO2_01_FULL_33_17</name>
    <dbReference type="NCBI Taxonomy" id="1801764"/>
    <lineage>
        <taxon>Bacteria</taxon>
        <taxon>Candidatus Nomuraibacteriota</taxon>
    </lineage>
</organism>
<dbReference type="Gene3D" id="3.40.50.300">
    <property type="entry name" value="P-loop containing nucleotide triphosphate hydrolases"/>
    <property type="match status" value="1"/>
</dbReference>
<dbReference type="PANTHER" id="PTHR43566:SF1">
    <property type="entry name" value="AAA+ ATPASE DOMAIN-CONTAINING PROTEIN"/>
    <property type="match status" value="1"/>
</dbReference>
<evidence type="ECO:0000313" key="3">
    <source>
        <dbReference type="Proteomes" id="UP000178184"/>
    </source>
</evidence>
<evidence type="ECO:0000313" key="2">
    <source>
        <dbReference type="EMBL" id="OGI83841.1"/>
    </source>
</evidence>
<name>A0A1F6WPN0_9BACT</name>
<dbReference type="InterPro" id="IPR027417">
    <property type="entry name" value="P-loop_NTPase"/>
</dbReference>
<dbReference type="SMART" id="SM00382">
    <property type="entry name" value="AAA"/>
    <property type="match status" value="1"/>
</dbReference>
<feature type="domain" description="AAA+ ATPase" evidence="1">
    <location>
        <begin position="14"/>
        <end position="130"/>
    </location>
</feature>
<dbReference type="InterPro" id="IPR003593">
    <property type="entry name" value="AAA+_ATPase"/>
</dbReference>
<protein>
    <recommendedName>
        <fullName evidence="1">AAA+ ATPase domain-containing protein</fullName>
    </recommendedName>
</protein>
<dbReference type="EMBL" id="MFUO01000019">
    <property type="protein sequence ID" value="OGI83841.1"/>
    <property type="molecule type" value="Genomic_DNA"/>
</dbReference>
<dbReference type="Pfam" id="PF13173">
    <property type="entry name" value="AAA_14"/>
    <property type="match status" value="1"/>
</dbReference>
<dbReference type="Pfam" id="PF13635">
    <property type="entry name" value="DUF4143"/>
    <property type="match status" value="1"/>
</dbReference>
<comment type="caution">
    <text evidence="2">The sequence shown here is derived from an EMBL/GenBank/DDBJ whole genome shotgun (WGS) entry which is preliminary data.</text>
</comment>
<dbReference type="InterPro" id="IPR041682">
    <property type="entry name" value="AAA_14"/>
</dbReference>
<dbReference type="Proteomes" id="UP000178184">
    <property type="component" value="Unassembled WGS sequence"/>
</dbReference>
<dbReference type="PANTHER" id="PTHR43566">
    <property type="entry name" value="CONSERVED PROTEIN"/>
    <property type="match status" value="1"/>
</dbReference>
<dbReference type="AlphaFoldDB" id="A0A1F6WPN0"/>
<proteinExistence type="predicted"/>
<accession>A0A1F6WPN0</accession>
<dbReference type="SUPFAM" id="SSF52540">
    <property type="entry name" value="P-loop containing nucleoside triphosphate hydrolases"/>
    <property type="match status" value="1"/>
</dbReference>
<reference evidence="2 3" key="1">
    <citation type="journal article" date="2016" name="Nat. Commun.">
        <title>Thousands of microbial genomes shed light on interconnected biogeochemical processes in an aquifer system.</title>
        <authorList>
            <person name="Anantharaman K."/>
            <person name="Brown C.T."/>
            <person name="Hug L.A."/>
            <person name="Sharon I."/>
            <person name="Castelle C.J."/>
            <person name="Probst A.J."/>
            <person name="Thomas B.C."/>
            <person name="Singh A."/>
            <person name="Wilkins M.J."/>
            <person name="Karaoz U."/>
            <person name="Brodie E.L."/>
            <person name="Williams K.H."/>
            <person name="Hubbard S.S."/>
            <person name="Banfield J.F."/>
        </authorList>
    </citation>
    <scope>NUCLEOTIDE SEQUENCE [LARGE SCALE GENOMIC DNA]</scope>
</reference>
<dbReference type="InterPro" id="IPR025420">
    <property type="entry name" value="DUF4143"/>
</dbReference>
<sequence>MKRIQTDKIIGDLKKKLVFLVGPRQVGKTWLAKEISKGYKNPLYLSYDLETDRKIIKETLWPVGTDLIIFDEIHKMRGWKNYLKGVYDTKEERLHILVTGSSRLDAYKNAGDSLAGRYRVHHLLPISYKELDYAGLLTENSVNFLIERGGFPEPFLAETNKDRDIWRNLYSESLIKEDVIDFKDIDNFKAIKNVFELLKTKVGSPISYKSISEDVGISPKTVKNYISILESLYIIFLIRPFSKKIGRSILKEPKIYFYDTGLVKSEDGVRFENMIAVSLLKHAHAVTDETGKNMILATLRNKQKNEVDFVLVENDEVFQMIEVKLKDDVISAGLKYFKERNNFKGVQVVRDLRHNKNTPYDIEIMKAQDYLKNLLV</sequence>
<evidence type="ECO:0000259" key="1">
    <source>
        <dbReference type="SMART" id="SM00382"/>
    </source>
</evidence>